<reference evidence="1" key="1">
    <citation type="submission" date="2018-11" db="EMBL/GenBank/DDBJ databases">
        <authorList>
            <person name="Grassa J C."/>
        </authorList>
    </citation>
    <scope>NUCLEOTIDE SEQUENCE [LARGE SCALE GENOMIC DNA]</scope>
</reference>
<organism evidence="1 2">
    <name type="scientific">Cannabis sativa</name>
    <name type="common">Hemp</name>
    <name type="synonym">Marijuana</name>
    <dbReference type="NCBI Taxonomy" id="3483"/>
    <lineage>
        <taxon>Eukaryota</taxon>
        <taxon>Viridiplantae</taxon>
        <taxon>Streptophyta</taxon>
        <taxon>Embryophyta</taxon>
        <taxon>Tracheophyta</taxon>
        <taxon>Spermatophyta</taxon>
        <taxon>Magnoliopsida</taxon>
        <taxon>eudicotyledons</taxon>
        <taxon>Gunneridae</taxon>
        <taxon>Pentapetalae</taxon>
        <taxon>rosids</taxon>
        <taxon>fabids</taxon>
        <taxon>Rosales</taxon>
        <taxon>Cannabaceae</taxon>
        <taxon>Cannabis</taxon>
    </lineage>
</organism>
<dbReference type="AlphaFoldDB" id="A0A803QEJ5"/>
<dbReference type="Proteomes" id="UP000596661">
    <property type="component" value="Chromosome 9"/>
</dbReference>
<evidence type="ECO:0000313" key="1">
    <source>
        <dbReference type="EnsemblPlants" id="cds.evm.model.09.1471"/>
    </source>
</evidence>
<reference evidence="1" key="2">
    <citation type="submission" date="2021-03" db="UniProtKB">
        <authorList>
            <consortium name="EnsemblPlants"/>
        </authorList>
    </citation>
    <scope>IDENTIFICATION</scope>
</reference>
<dbReference type="Gramene" id="evm.model.09.1471">
    <property type="protein sequence ID" value="cds.evm.model.09.1471"/>
    <property type="gene ID" value="evm.TU.09.1471"/>
</dbReference>
<name>A0A803QEJ5_CANSA</name>
<accession>A0A803QEJ5</accession>
<dbReference type="EMBL" id="UZAU01000769">
    <property type="status" value="NOT_ANNOTATED_CDS"/>
    <property type="molecule type" value="Genomic_DNA"/>
</dbReference>
<dbReference type="EnsemblPlants" id="evm.model.09.1471">
    <property type="protein sequence ID" value="cds.evm.model.09.1471"/>
    <property type="gene ID" value="evm.TU.09.1471"/>
</dbReference>
<evidence type="ECO:0008006" key="3">
    <source>
        <dbReference type="Google" id="ProtNLM"/>
    </source>
</evidence>
<protein>
    <recommendedName>
        <fullName evidence="3">Reverse transcriptase domain-containing protein</fullName>
    </recommendedName>
</protein>
<evidence type="ECO:0000313" key="2">
    <source>
        <dbReference type="Proteomes" id="UP000596661"/>
    </source>
</evidence>
<keyword evidence="2" id="KW-1185">Reference proteome</keyword>
<sequence length="111" mass="12565">MVKEENPVELGTPVQPALGVFREEDELDPRKGVKKIIEPMEEVEEVCINDEDPMKVIKVGKNLPPVVREKILSTVKKNSDVLAWNHFDMTRISPHVIYHALNVDPKADPLS</sequence>
<proteinExistence type="predicted"/>